<dbReference type="InterPro" id="IPR010619">
    <property type="entry name" value="ThrE-like_N"/>
</dbReference>
<reference evidence="9 10" key="1">
    <citation type="submission" date="2007-03" db="EMBL/GenBank/DDBJ databases">
        <authorList>
            <person name="Heidelberg J."/>
        </authorList>
    </citation>
    <scope>NUCLEOTIDE SEQUENCE [LARGE SCALE GENOMIC DNA]</scope>
    <source>
        <strain evidence="10">ATCC 39541 / Classical Ogawa 395 / O395</strain>
    </source>
</reference>
<keyword evidence="4 7" id="KW-1133">Transmembrane helix</keyword>
<dbReference type="GO" id="GO:0022857">
    <property type="term" value="F:transmembrane transporter activity"/>
    <property type="evidence" value="ECO:0007669"/>
    <property type="project" value="InterPro"/>
</dbReference>
<evidence type="ECO:0000256" key="1">
    <source>
        <dbReference type="ARBA" id="ARBA00004651"/>
    </source>
</evidence>
<dbReference type="InterPro" id="IPR050539">
    <property type="entry name" value="ThrE_Dicarb/AminoAcid_Exp"/>
</dbReference>
<feature type="transmembrane region" description="Helical" evidence="7">
    <location>
        <begin position="149"/>
        <end position="167"/>
    </location>
</feature>
<dbReference type="GO" id="GO:0015744">
    <property type="term" value="P:succinate transport"/>
    <property type="evidence" value="ECO:0007669"/>
    <property type="project" value="TreeGrafter"/>
</dbReference>
<name>A0A0H3AMM3_VIBC3</name>
<comment type="subcellular location">
    <subcellularLocation>
        <location evidence="1">Cell membrane</location>
        <topology evidence="1">Multi-pass membrane protein</topology>
    </subcellularLocation>
</comment>
<feature type="transmembrane region" description="Helical" evidence="7">
    <location>
        <begin position="201"/>
        <end position="223"/>
    </location>
</feature>
<accession>A0A0H3AMM3</accession>
<dbReference type="GO" id="GO:0005886">
    <property type="term" value="C:plasma membrane"/>
    <property type="evidence" value="ECO:0007669"/>
    <property type="project" value="UniProtKB-SubCell"/>
</dbReference>
<evidence type="ECO:0000256" key="7">
    <source>
        <dbReference type="SAM" id="Phobius"/>
    </source>
</evidence>
<protein>
    <recommendedName>
        <fullName evidence="8">Threonine/serine exporter-like N-terminal domain-containing protein</fullName>
    </recommendedName>
</protein>
<evidence type="ECO:0000259" key="8">
    <source>
        <dbReference type="Pfam" id="PF06738"/>
    </source>
</evidence>
<dbReference type="Proteomes" id="UP000000249">
    <property type="component" value="Chromosome 1"/>
</dbReference>
<feature type="transmembrane region" description="Helical" evidence="7">
    <location>
        <begin position="173"/>
        <end position="189"/>
    </location>
</feature>
<dbReference type="EMBL" id="CP000627">
    <property type="protein sequence ID" value="ABQ22044.1"/>
    <property type="molecule type" value="Genomic_DNA"/>
</dbReference>
<evidence type="ECO:0000256" key="5">
    <source>
        <dbReference type="ARBA" id="ARBA00023136"/>
    </source>
</evidence>
<sequence length="289" mass="31383">MPQLSCGFFVSKSTFLKFVSGTLTLSSAYLGFRKGIMESKQRAVSRLIAQAGQMLLAHGAESTLVGDIMRRMGLASGMSEVEVSLSASSLVVTTVYKEHCITTARRSPDRGINMRVVTQIQRICIMMEKGILDHSLAQRKLNHISPERYNRWLVVVMIGLSCAAFSRLAGGDWMVFLITLIASSVGMIVRQEIGHRQFNPLINFAATAFVTSVISAQAVIYQLGNKPTIVMASSVLMLVPGFPLINAVADMLKGYINMGIARFVMASLLTLATALGIVAAMSITGIWGW</sequence>
<gene>
    <name evidence="9" type="ordered locus">VC0395_A2856</name>
</gene>
<dbReference type="KEGG" id="vco:VC0395_A2856"/>
<evidence type="ECO:0000256" key="6">
    <source>
        <dbReference type="ARBA" id="ARBA00034125"/>
    </source>
</evidence>
<dbReference type="AlphaFoldDB" id="A0A0H3AMM3"/>
<feature type="domain" description="Threonine/serine exporter-like N-terminal" evidence="8">
    <location>
        <begin position="46"/>
        <end position="283"/>
    </location>
</feature>
<organism evidence="9 10">
    <name type="scientific">Vibrio cholerae serotype O1 (strain ATCC 39541 / Classical Ogawa 395 / O395)</name>
    <dbReference type="NCBI Taxonomy" id="345073"/>
    <lineage>
        <taxon>Bacteria</taxon>
        <taxon>Pseudomonadati</taxon>
        <taxon>Pseudomonadota</taxon>
        <taxon>Gammaproteobacteria</taxon>
        <taxon>Vibrionales</taxon>
        <taxon>Vibrionaceae</taxon>
        <taxon>Vibrio</taxon>
    </lineage>
</organism>
<dbReference type="Pfam" id="PF06738">
    <property type="entry name" value="ThrE"/>
    <property type="match status" value="1"/>
</dbReference>
<keyword evidence="3 7" id="KW-0812">Transmembrane</keyword>
<evidence type="ECO:0000313" key="9">
    <source>
        <dbReference type="EMBL" id="ABQ22044.1"/>
    </source>
</evidence>
<feature type="transmembrane region" description="Helical" evidence="7">
    <location>
        <begin position="260"/>
        <end position="287"/>
    </location>
</feature>
<dbReference type="eggNOG" id="COG2966">
    <property type="taxonomic scope" value="Bacteria"/>
</dbReference>
<feature type="transmembrane region" description="Helical" evidence="7">
    <location>
        <begin position="15"/>
        <end position="32"/>
    </location>
</feature>
<dbReference type="PANTHER" id="PTHR34390:SF2">
    <property type="entry name" value="SUCCINATE TRANSPORTER SUBUNIT YJJP-RELATED"/>
    <property type="match status" value="1"/>
</dbReference>
<dbReference type="PATRIC" id="fig|345073.21.peg.469"/>
<proteinExistence type="inferred from homology"/>
<evidence type="ECO:0000256" key="4">
    <source>
        <dbReference type="ARBA" id="ARBA00022989"/>
    </source>
</evidence>
<evidence type="ECO:0000256" key="3">
    <source>
        <dbReference type="ARBA" id="ARBA00022692"/>
    </source>
</evidence>
<keyword evidence="5 7" id="KW-0472">Membrane</keyword>
<evidence type="ECO:0000313" key="10">
    <source>
        <dbReference type="Proteomes" id="UP000000249"/>
    </source>
</evidence>
<dbReference type="KEGG" id="vcr:VC395_0482"/>
<dbReference type="PANTHER" id="PTHR34390">
    <property type="entry name" value="UPF0442 PROTEIN YJJB-RELATED"/>
    <property type="match status" value="1"/>
</dbReference>
<comment type="similarity">
    <text evidence="6">Belongs to the ThrE exporter (TC 2.A.79) family.</text>
</comment>
<feature type="transmembrane region" description="Helical" evidence="7">
    <location>
        <begin position="229"/>
        <end position="248"/>
    </location>
</feature>
<keyword evidence="2" id="KW-1003">Cell membrane</keyword>
<evidence type="ECO:0000256" key="2">
    <source>
        <dbReference type="ARBA" id="ARBA00022475"/>
    </source>
</evidence>